<dbReference type="InterPro" id="IPR036277">
    <property type="entry name" value="SMC_hinge_sf"/>
</dbReference>
<feature type="compositionally biased region" description="Acidic residues" evidence="3">
    <location>
        <begin position="1078"/>
        <end position="1087"/>
    </location>
</feature>
<accession>A0AAD1UHH0</accession>
<feature type="region of interest" description="Disordered" evidence="3">
    <location>
        <begin position="771"/>
        <end position="797"/>
    </location>
</feature>
<keyword evidence="1 2" id="KW-0175">Coiled coil</keyword>
<dbReference type="PANTHER" id="PTHR43977">
    <property type="entry name" value="STRUCTURAL MAINTENANCE OF CHROMOSOMES PROTEIN 3"/>
    <property type="match status" value="1"/>
</dbReference>
<dbReference type="InterPro" id="IPR003395">
    <property type="entry name" value="RecF/RecN/SMC_N"/>
</dbReference>
<dbReference type="SMART" id="SM00968">
    <property type="entry name" value="SMC_hinge"/>
    <property type="match status" value="1"/>
</dbReference>
<dbReference type="Pfam" id="PF06470">
    <property type="entry name" value="SMC_hinge"/>
    <property type="match status" value="1"/>
</dbReference>
<dbReference type="EMBL" id="CAMPGE010009857">
    <property type="protein sequence ID" value="CAI2368717.1"/>
    <property type="molecule type" value="Genomic_DNA"/>
</dbReference>
<name>A0AAD1UHH0_EUPCR</name>
<dbReference type="GO" id="GO:0051276">
    <property type="term" value="P:chromosome organization"/>
    <property type="evidence" value="ECO:0007669"/>
    <property type="project" value="InterPro"/>
</dbReference>
<dbReference type="Gene3D" id="3.30.70.1620">
    <property type="match status" value="1"/>
</dbReference>
<comment type="caution">
    <text evidence="5">The sequence shown here is derived from an EMBL/GenBank/DDBJ whole genome shotgun (WGS) entry which is preliminary data.</text>
</comment>
<feature type="region of interest" description="Disordered" evidence="3">
    <location>
        <begin position="1077"/>
        <end position="1131"/>
    </location>
</feature>
<feature type="compositionally biased region" description="Basic and acidic residues" evidence="3">
    <location>
        <begin position="1088"/>
        <end position="1124"/>
    </location>
</feature>
<feature type="coiled-coil region" evidence="2">
    <location>
        <begin position="333"/>
        <end position="461"/>
    </location>
</feature>
<organism evidence="5 6">
    <name type="scientific">Euplotes crassus</name>
    <dbReference type="NCBI Taxonomy" id="5936"/>
    <lineage>
        <taxon>Eukaryota</taxon>
        <taxon>Sar</taxon>
        <taxon>Alveolata</taxon>
        <taxon>Ciliophora</taxon>
        <taxon>Intramacronucleata</taxon>
        <taxon>Spirotrichea</taxon>
        <taxon>Hypotrichia</taxon>
        <taxon>Euplotida</taxon>
        <taxon>Euplotidae</taxon>
        <taxon>Moneuplotes</taxon>
    </lineage>
</organism>
<reference evidence="5" key="1">
    <citation type="submission" date="2023-07" db="EMBL/GenBank/DDBJ databases">
        <authorList>
            <consortium name="AG Swart"/>
            <person name="Singh M."/>
            <person name="Singh A."/>
            <person name="Seah K."/>
            <person name="Emmerich C."/>
        </authorList>
    </citation>
    <scope>NUCLEOTIDE SEQUENCE</scope>
    <source>
        <strain evidence="5">DP1</strain>
    </source>
</reference>
<evidence type="ECO:0000313" key="6">
    <source>
        <dbReference type="Proteomes" id="UP001295684"/>
    </source>
</evidence>
<sequence length="1269" mass="146703">MFVRKVEVKGFRSYKKLENQQFEFCPDINLIIGLNGSGKSNLLSSLSFMFDDRLSKLALDEKTRIAHQDGDNTSDVISVSVEFDNHQKLIPIGQDTITLKRELNIQNGKDSYFLGNDLILKSDLHSFFGFTGVLFNDMCRSIHQGKIQEIANLDESGLLEVLLDYSGATQLKNRLQTLRNSLTICSTKKDEIERFKGVVVSKLNLIAEKVSDFETLQKLSTEKYSLEYLQLKKRGEKLKGEITRNQESKNDIMNAVNADKSEKNEILASYQSYITEIRQLKSKIQANKDKETMYQHYSDSKNMDQLSILDKENRVENFKSDYEKNIGDFHKSIPALEEELESIQKLIPEHEQEVSEKTKKFQEIQAKYLNAKESYELLQEELNHSAVKRSGFKNEKERKKFYTQEMSKLATEISMIERHLKKEVDAQEKLKEEIKIVGEQIEDETLQLEDKKKKLTQIEVNMDPSKKRDRNLKYVQSLNFSLDEKKIEQKENSEKILALEELIEGSDKNYKTIKRLMRKIEDEDISGFQGLFIDLIEIKDEIMYPVVETALKGKLFVLVVDTVRSANKIMELNKEIKGGVIQCFPLELIEQINDPKAQVPQGNDARPLLSRVSIKSGVDPRIGKLLDHFLGKVYLVSDLDTAFTMSDLYKVTSITPGLKIVYPGAFIAKTGSYDYSNKKIAHYYNLAELKSNEKDLKGAIFELEMNISNYKAKDLDYLKDNQQYLLSQRSLSREVHNHNMMIVEKNSRLSEFHTSLERSKNQVLTLEKQIEKHQESQAKLEKEMKGDSSSSDESDNTKELLKAIEKQRIILLDSGTKMGKANTELESIRNHLHNVLLKREKEVSHVLNEKQRQQANVEKKEQIENQRASSDDLRNMEEYAPKRMINAQEGLRLTRMEIEKDEETLDQIQAQAIEKAQEKDLIDNKIMEKLIDLEKLNVELRNLRERCAVEKLESLKQKADPARIKDNSLPEEKLEDLIKKKEKQIKEIEQKGNKSHMYGFYLRMKDQYEEVIKKVDHLDQVKSKITEILDESERSKTIAIQNSLKRLSKKFNEYFSFFVENADTSIKFIQAAGIMDSKEEEQNDDIEEVKTPREETKDSPEKSLDMKEESKILKDDAQDKKTQKSMESQANGVQIGDHMYTGLSVKVNFKEKARIQTLKELSGGEKTVVALCFLFALNSLTPSYVYLLDEVDSALDQMYRGGLNKLLSQITAAGTTQIFMTSFHEEIIKAADKIFKVDFKNCRSKIFECDRERAEMVLKEIKDSKREEQ</sequence>
<evidence type="ECO:0000256" key="3">
    <source>
        <dbReference type="SAM" id="MobiDB-lite"/>
    </source>
</evidence>
<dbReference type="AlphaFoldDB" id="A0AAD1UHH0"/>
<dbReference type="Gene3D" id="3.40.50.300">
    <property type="entry name" value="P-loop containing nucleotide triphosphate hydrolases"/>
    <property type="match status" value="2"/>
</dbReference>
<feature type="coiled-coil region" evidence="2">
    <location>
        <begin position="891"/>
        <end position="994"/>
    </location>
</feature>
<keyword evidence="6" id="KW-1185">Reference proteome</keyword>
<dbReference type="SUPFAM" id="SSF75553">
    <property type="entry name" value="Smc hinge domain"/>
    <property type="match status" value="1"/>
</dbReference>
<evidence type="ECO:0000256" key="1">
    <source>
        <dbReference type="ARBA" id="ARBA00023054"/>
    </source>
</evidence>
<dbReference type="SUPFAM" id="SSF52540">
    <property type="entry name" value="P-loop containing nucleoside triphosphate hydrolases"/>
    <property type="match status" value="1"/>
</dbReference>
<dbReference type="Proteomes" id="UP001295684">
    <property type="component" value="Unassembled WGS sequence"/>
</dbReference>
<feature type="domain" description="SMC hinge" evidence="4">
    <location>
        <begin position="526"/>
        <end position="646"/>
    </location>
</feature>
<evidence type="ECO:0000256" key="2">
    <source>
        <dbReference type="SAM" id="Coils"/>
    </source>
</evidence>
<dbReference type="Gene3D" id="1.20.1060.20">
    <property type="match status" value="1"/>
</dbReference>
<evidence type="ECO:0000313" key="5">
    <source>
        <dbReference type="EMBL" id="CAI2368717.1"/>
    </source>
</evidence>
<dbReference type="GO" id="GO:0005524">
    <property type="term" value="F:ATP binding"/>
    <property type="evidence" value="ECO:0007669"/>
    <property type="project" value="InterPro"/>
</dbReference>
<feature type="compositionally biased region" description="Basic and acidic residues" evidence="3">
    <location>
        <begin position="771"/>
        <end position="786"/>
    </location>
</feature>
<feature type="region of interest" description="Disordered" evidence="3">
    <location>
        <begin position="852"/>
        <end position="871"/>
    </location>
</feature>
<dbReference type="InterPro" id="IPR010935">
    <property type="entry name" value="SMC_hinge"/>
</dbReference>
<dbReference type="GO" id="GO:0005694">
    <property type="term" value="C:chromosome"/>
    <property type="evidence" value="ECO:0007669"/>
    <property type="project" value="InterPro"/>
</dbReference>
<evidence type="ECO:0000259" key="4">
    <source>
        <dbReference type="SMART" id="SM00968"/>
    </source>
</evidence>
<dbReference type="InterPro" id="IPR027417">
    <property type="entry name" value="P-loop_NTPase"/>
</dbReference>
<protein>
    <recommendedName>
        <fullName evidence="4">SMC hinge domain-containing protein</fullName>
    </recommendedName>
</protein>
<dbReference type="Pfam" id="PF02463">
    <property type="entry name" value="SMC_N"/>
    <property type="match status" value="1"/>
</dbReference>
<gene>
    <name evidence="5" type="ORF">ECRASSUSDP1_LOCUS10013</name>
</gene>
<proteinExistence type="predicted"/>